<dbReference type="PANTHER" id="PTHR11895">
    <property type="entry name" value="TRANSAMIDASE"/>
    <property type="match status" value="1"/>
</dbReference>
<protein>
    <submittedName>
        <fullName evidence="2">Amidase family protein</fullName>
    </submittedName>
</protein>
<dbReference type="InterPro" id="IPR020556">
    <property type="entry name" value="Amidase_CS"/>
</dbReference>
<accession>A0ABT4RTD4</accession>
<dbReference type="PROSITE" id="PS00571">
    <property type="entry name" value="AMIDASES"/>
    <property type="match status" value="1"/>
</dbReference>
<evidence type="ECO:0000313" key="2">
    <source>
        <dbReference type="EMBL" id="MDA0141834.1"/>
    </source>
</evidence>
<dbReference type="SUPFAM" id="SSF75304">
    <property type="entry name" value="Amidase signature (AS) enzymes"/>
    <property type="match status" value="1"/>
</dbReference>
<dbReference type="InterPro" id="IPR036928">
    <property type="entry name" value="AS_sf"/>
</dbReference>
<sequence length="441" mass="46890">MWHRTATELAAAIRAREVTPREVVASHLERIEEMNPQVNAIVTLEDPERALAAADQAPPGPLQGLPIAVKDLEDTAGLRTTYGSPLFKDHVPATDSLLVERLKQAGAIIVGKTNTPEFGAGSQTFNPLFGATRNPHDLTKTPGGSSGGAAAAVAANMIPFADGSDLGASVRNPAAFCGLYGLRPTPGRIPDHGPGDPFDPLPVLGTIARTPADVALLFSALAGPDPRDPFSIQEPWPTPGDLRTDPSTLRIAWSRDLGGLPVDAEVTAVLEHARAALEALGCTVIDDEPDFTGADECFEVLRGVKFAAAFASIADDVKPTLRENIRFGQQLDATRIGNAIAHRGELFTRMREFLTRYDVLAAPTTQLPPFSVDLEYPTEIAGVQLGSYLEWFRSCSRITVTAHPALSVPAGITAAGLPVGLQLVGRHRGELQLLQLAEALR</sequence>
<dbReference type="Gene3D" id="3.90.1300.10">
    <property type="entry name" value="Amidase signature (AS) domain"/>
    <property type="match status" value="1"/>
</dbReference>
<proteinExistence type="predicted"/>
<comment type="caution">
    <text evidence="2">The sequence shown here is derived from an EMBL/GenBank/DDBJ whole genome shotgun (WGS) entry which is preliminary data.</text>
</comment>
<dbReference type="InterPro" id="IPR023631">
    <property type="entry name" value="Amidase_dom"/>
</dbReference>
<gene>
    <name evidence="2" type="ORF">OJ962_30355</name>
</gene>
<name>A0ABT4RTD4_9ACTN</name>
<dbReference type="Pfam" id="PF01425">
    <property type="entry name" value="Amidase"/>
    <property type="match status" value="1"/>
</dbReference>
<dbReference type="RefSeq" id="WP_202953823.1">
    <property type="nucleotide sequence ID" value="NZ_JAPCID010000066.1"/>
</dbReference>
<organism evidence="2 3">
    <name type="scientific">Solirubrobacter deserti</name>
    <dbReference type="NCBI Taxonomy" id="2282478"/>
    <lineage>
        <taxon>Bacteria</taxon>
        <taxon>Bacillati</taxon>
        <taxon>Actinomycetota</taxon>
        <taxon>Thermoleophilia</taxon>
        <taxon>Solirubrobacterales</taxon>
        <taxon>Solirubrobacteraceae</taxon>
        <taxon>Solirubrobacter</taxon>
    </lineage>
</organism>
<reference evidence="2" key="1">
    <citation type="submission" date="2022-10" db="EMBL/GenBank/DDBJ databases">
        <title>The WGS of Solirubrobacter sp. CPCC 204708.</title>
        <authorList>
            <person name="Jiang Z."/>
        </authorList>
    </citation>
    <scope>NUCLEOTIDE SEQUENCE</scope>
    <source>
        <strain evidence="2">CPCC 204708</strain>
    </source>
</reference>
<feature type="domain" description="Amidase" evidence="1">
    <location>
        <begin position="22"/>
        <end position="434"/>
    </location>
</feature>
<dbReference type="PANTHER" id="PTHR11895:SF76">
    <property type="entry name" value="INDOLEACETAMIDE HYDROLASE"/>
    <property type="match status" value="1"/>
</dbReference>
<evidence type="ECO:0000259" key="1">
    <source>
        <dbReference type="Pfam" id="PF01425"/>
    </source>
</evidence>
<evidence type="ECO:0000313" key="3">
    <source>
        <dbReference type="Proteomes" id="UP001147700"/>
    </source>
</evidence>
<dbReference type="InterPro" id="IPR000120">
    <property type="entry name" value="Amidase"/>
</dbReference>
<dbReference type="Proteomes" id="UP001147700">
    <property type="component" value="Unassembled WGS sequence"/>
</dbReference>
<dbReference type="EMBL" id="JAPCID010000066">
    <property type="protein sequence ID" value="MDA0141834.1"/>
    <property type="molecule type" value="Genomic_DNA"/>
</dbReference>
<keyword evidence="3" id="KW-1185">Reference proteome</keyword>